<dbReference type="PANTHER" id="PTHR45694:SF18">
    <property type="entry name" value="GLUTAREDOXIN-1-RELATED"/>
    <property type="match status" value="1"/>
</dbReference>
<dbReference type="RefSeq" id="WP_067113840.1">
    <property type="nucleotide sequence ID" value="NZ_CP012199.1"/>
</dbReference>
<dbReference type="GO" id="GO:0045454">
    <property type="term" value="P:cell redox homeostasis"/>
    <property type="evidence" value="ECO:0007669"/>
    <property type="project" value="InterPro"/>
</dbReference>
<dbReference type="SUPFAM" id="SSF52833">
    <property type="entry name" value="Thioredoxin-like"/>
    <property type="match status" value="1"/>
</dbReference>
<dbReference type="InterPro" id="IPR002109">
    <property type="entry name" value="Glutaredoxin"/>
</dbReference>
<evidence type="ECO:0000256" key="7">
    <source>
        <dbReference type="RuleBase" id="RU364065"/>
    </source>
</evidence>
<protein>
    <recommendedName>
        <fullName evidence="7">Glutaredoxin</fullName>
    </recommendedName>
</protein>
<evidence type="ECO:0000256" key="6">
    <source>
        <dbReference type="ARBA" id="ARBA00023284"/>
    </source>
</evidence>
<dbReference type="Pfam" id="PF00462">
    <property type="entry name" value="Glutaredoxin"/>
    <property type="match status" value="1"/>
</dbReference>
<sequence length="88" mass="9363">MATIEIYTKFFCPYCTRAKALLDGKGAAYEEIDVTMDRAGFDAMVARAGGRRTVPQIFIDGRHIGGSDDLAALDAKGGLDPLLAAGRP</sequence>
<dbReference type="InterPro" id="IPR014025">
    <property type="entry name" value="Glutaredoxin_subgr"/>
</dbReference>
<evidence type="ECO:0000256" key="1">
    <source>
        <dbReference type="ARBA" id="ARBA00002549"/>
    </source>
</evidence>
<keyword evidence="4 7" id="KW-0249">Electron transport</keyword>
<reference evidence="9 10" key="1">
    <citation type="journal article" date="2016" name="BMC Genomics">
        <title>Genomic analysis of the nitrate-respiring Sphingopyxis granuli (formerly Sphingomonas macrogoltabida) strain TFA.</title>
        <authorList>
            <person name="Garcia-Romero I."/>
            <person name="Perez-Pulido A.J."/>
            <person name="Gonzalez-Flores Y.E."/>
            <person name="Reyes-Ramirez F."/>
            <person name="Santero E."/>
            <person name="Floriano B."/>
        </authorList>
    </citation>
    <scope>NUCLEOTIDE SEQUENCE [LARGE SCALE GENOMIC DNA]</scope>
    <source>
        <strain evidence="9 10">TFA</strain>
    </source>
</reference>
<dbReference type="EMBL" id="CP012199">
    <property type="protein sequence ID" value="AMG75966.1"/>
    <property type="molecule type" value="Genomic_DNA"/>
</dbReference>
<organism evidence="9 10">
    <name type="scientific">Sphingopyxis granuli</name>
    <dbReference type="NCBI Taxonomy" id="267128"/>
    <lineage>
        <taxon>Bacteria</taxon>
        <taxon>Pseudomonadati</taxon>
        <taxon>Pseudomonadota</taxon>
        <taxon>Alphaproteobacteria</taxon>
        <taxon>Sphingomonadales</taxon>
        <taxon>Sphingomonadaceae</taxon>
        <taxon>Sphingopyxis</taxon>
    </lineage>
</organism>
<keyword evidence="7" id="KW-0963">Cytoplasm</keyword>
<evidence type="ECO:0000313" key="9">
    <source>
        <dbReference type="EMBL" id="AMG75966.1"/>
    </source>
</evidence>
<evidence type="ECO:0000256" key="3">
    <source>
        <dbReference type="ARBA" id="ARBA00022448"/>
    </source>
</evidence>
<proteinExistence type="inferred from homology"/>
<dbReference type="PROSITE" id="PS00195">
    <property type="entry name" value="GLUTAREDOXIN_1"/>
    <property type="match status" value="1"/>
</dbReference>
<dbReference type="GO" id="GO:0034599">
    <property type="term" value="P:cellular response to oxidative stress"/>
    <property type="evidence" value="ECO:0007669"/>
    <property type="project" value="TreeGrafter"/>
</dbReference>
<dbReference type="GO" id="GO:0015038">
    <property type="term" value="F:glutathione disulfide oxidoreductase activity"/>
    <property type="evidence" value="ECO:0007669"/>
    <property type="project" value="UniProtKB-UniRule"/>
</dbReference>
<evidence type="ECO:0000256" key="4">
    <source>
        <dbReference type="ARBA" id="ARBA00022982"/>
    </source>
</evidence>
<comment type="function">
    <text evidence="1 7">Has a glutathione-disulfide oxidoreductase activity in the presence of NADPH and glutathione reductase. Reduces low molecular weight disulfides and proteins.</text>
</comment>
<keyword evidence="9" id="KW-0560">Oxidoreductase</keyword>
<dbReference type="PROSITE" id="PS51354">
    <property type="entry name" value="GLUTAREDOXIN_2"/>
    <property type="match status" value="1"/>
</dbReference>
<dbReference type="Proteomes" id="UP000058599">
    <property type="component" value="Chromosome"/>
</dbReference>
<gene>
    <name evidence="9" type="primary">grxC1</name>
    <name evidence="9" type="ORF">SGRAN_3627</name>
</gene>
<dbReference type="InterPro" id="IPR011900">
    <property type="entry name" value="GRX_bact"/>
</dbReference>
<dbReference type="CDD" id="cd03418">
    <property type="entry name" value="GRX_GRXb_1_3_like"/>
    <property type="match status" value="1"/>
</dbReference>
<evidence type="ECO:0000313" key="10">
    <source>
        <dbReference type="Proteomes" id="UP000058599"/>
    </source>
</evidence>
<dbReference type="InterPro" id="IPR011767">
    <property type="entry name" value="GLR_AS"/>
</dbReference>
<keyword evidence="5" id="KW-1015">Disulfide bond</keyword>
<dbReference type="KEGG" id="sgi:SGRAN_3627"/>
<dbReference type="GO" id="GO:0005737">
    <property type="term" value="C:cytoplasm"/>
    <property type="evidence" value="ECO:0007669"/>
    <property type="project" value="TreeGrafter"/>
</dbReference>
<evidence type="ECO:0000256" key="2">
    <source>
        <dbReference type="ARBA" id="ARBA00007787"/>
    </source>
</evidence>
<dbReference type="Gene3D" id="3.40.30.10">
    <property type="entry name" value="Glutaredoxin"/>
    <property type="match status" value="1"/>
</dbReference>
<accession>A0AA86L4G6</accession>
<keyword evidence="6 7" id="KW-0676">Redox-active center</keyword>
<keyword evidence="10" id="KW-1185">Reference proteome</keyword>
<dbReference type="NCBIfam" id="TIGR02181">
    <property type="entry name" value="GRX_bact"/>
    <property type="match status" value="1"/>
</dbReference>
<feature type="domain" description="Glutaredoxin" evidence="8">
    <location>
        <begin position="4"/>
        <end position="64"/>
    </location>
</feature>
<dbReference type="PRINTS" id="PR00160">
    <property type="entry name" value="GLUTAREDOXIN"/>
</dbReference>
<dbReference type="PANTHER" id="PTHR45694">
    <property type="entry name" value="GLUTAREDOXIN 2"/>
    <property type="match status" value="1"/>
</dbReference>
<comment type="similarity">
    <text evidence="2 7">Belongs to the glutaredoxin family.</text>
</comment>
<evidence type="ECO:0000256" key="5">
    <source>
        <dbReference type="ARBA" id="ARBA00023157"/>
    </source>
</evidence>
<dbReference type="AlphaFoldDB" id="A0AA86L4G6"/>
<keyword evidence="3 7" id="KW-0813">Transport</keyword>
<evidence type="ECO:0000259" key="8">
    <source>
        <dbReference type="Pfam" id="PF00462"/>
    </source>
</evidence>
<name>A0AA86L4G6_9SPHN</name>
<dbReference type="InterPro" id="IPR036249">
    <property type="entry name" value="Thioredoxin-like_sf"/>
</dbReference>